<keyword evidence="4 6" id="KW-1133">Transmembrane helix</keyword>
<evidence type="ECO:0000256" key="2">
    <source>
        <dbReference type="ARBA" id="ARBA00022475"/>
    </source>
</evidence>
<dbReference type="AlphaFoldDB" id="A0A3N9TLF8"/>
<dbReference type="PANTHER" id="PTHR30086:SF20">
    <property type="entry name" value="ARGININE EXPORTER PROTEIN ARGO-RELATED"/>
    <property type="match status" value="1"/>
</dbReference>
<feature type="transmembrane region" description="Helical" evidence="6">
    <location>
        <begin position="36"/>
        <end position="55"/>
    </location>
</feature>
<reference evidence="7 8" key="1">
    <citation type="submission" date="2018-11" db="EMBL/GenBank/DDBJ databases">
        <title>Vibrio LJC006 sp. nov., isolated from seawater during the bloom of the enteromorpha.</title>
        <authorList>
            <person name="Liang J."/>
        </authorList>
    </citation>
    <scope>NUCLEOTIDE SEQUENCE [LARGE SCALE GENOMIC DNA]</scope>
    <source>
        <strain evidence="7 8">LJC006</strain>
    </source>
</reference>
<feature type="transmembrane region" description="Helical" evidence="6">
    <location>
        <begin position="62"/>
        <end position="81"/>
    </location>
</feature>
<comment type="subcellular location">
    <subcellularLocation>
        <location evidence="1">Cell membrane</location>
        <topology evidence="1">Multi-pass membrane protein</topology>
    </subcellularLocation>
</comment>
<evidence type="ECO:0000256" key="5">
    <source>
        <dbReference type="ARBA" id="ARBA00023136"/>
    </source>
</evidence>
<name>A0A3N9TLF8_9VIBR</name>
<dbReference type="GO" id="GO:0005886">
    <property type="term" value="C:plasma membrane"/>
    <property type="evidence" value="ECO:0007669"/>
    <property type="project" value="UniProtKB-SubCell"/>
</dbReference>
<evidence type="ECO:0000256" key="4">
    <source>
        <dbReference type="ARBA" id="ARBA00022989"/>
    </source>
</evidence>
<dbReference type="PANTHER" id="PTHR30086">
    <property type="entry name" value="ARGININE EXPORTER PROTEIN ARGO"/>
    <property type="match status" value="1"/>
</dbReference>
<proteinExistence type="predicted"/>
<evidence type="ECO:0000256" key="1">
    <source>
        <dbReference type="ARBA" id="ARBA00004651"/>
    </source>
</evidence>
<dbReference type="Pfam" id="PF01810">
    <property type="entry name" value="LysE"/>
    <property type="match status" value="1"/>
</dbReference>
<keyword evidence="2" id="KW-1003">Cell membrane</keyword>
<protein>
    <submittedName>
        <fullName evidence="7">Transporter</fullName>
    </submittedName>
</protein>
<dbReference type="InterPro" id="IPR001123">
    <property type="entry name" value="LeuE-type"/>
</dbReference>
<gene>
    <name evidence="7" type="ORF">EES38_01305</name>
</gene>
<comment type="caution">
    <text evidence="7">The sequence shown here is derived from an EMBL/GenBank/DDBJ whole genome shotgun (WGS) entry which is preliminary data.</text>
</comment>
<accession>A0A3N9TLF8</accession>
<dbReference type="GO" id="GO:0033228">
    <property type="term" value="P:cysteine export across plasma membrane"/>
    <property type="evidence" value="ECO:0007669"/>
    <property type="project" value="TreeGrafter"/>
</dbReference>
<dbReference type="Proteomes" id="UP000281112">
    <property type="component" value="Unassembled WGS sequence"/>
</dbReference>
<evidence type="ECO:0000313" key="7">
    <source>
        <dbReference type="EMBL" id="RQW64713.1"/>
    </source>
</evidence>
<evidence type="ECO:0000256" key="3">
    <source>
        <dbReference type="ARBA" id="ARBA00022692"/>
    </source>
</evidence>
<feature type="transmembrane region" description="Helical" evidence="6">
    <location>
        <begin position="176"/>
        <end position="196"/>
    </location>
</feature>
<dbReference type="EMBL" id="RJVQ01000001">
    <property type="protein sequence ID" value="RQW64713.1"/>
    <property type="molecule type" value="Genomic_DNA"/>
</dbReference>
<evidence type="ECO:0000313" key="8">
    <source>
        <dbReference type="Proteomes" id="UP000281112"/>
    </source>
</evidence>
<dbReference type="RefSeq" id="WP_124935363.1">
    <property type="nucleotide sequence ID" value="NZ_RJVQ01000001.1"/>
</dbReference>
<organism evidence="7 8">
    <name type="scientific">Vibrio viridaestus</name>
    <dbReference type="NCBI Taxonomy" id="2487322"/>
    <lineage>
        <taxon>Bacteria</taxon>
        <taxon>Pseudomonadati</taxon>
        <taxon>Pseudomonadota</taxon>
        <taxon>Gammaproteobacteria</taxon>
        <taxon>Vibrionales</taxon>
        <taxon>Vibrionaceae</taxon>
        <taxon>Vibrio</taxon>
    </lineage>
</organism>
<keyword evidence="8" id="KW-1185">Reference proteome</keyword>
<dbReference type="OrthoDB" id="6292618at2"/>
<feature type="transmembrane region" description="Helical" evidence="6">
    <location>
        <begin position="139"/>
        <end position="164"/>
    </location>
</feature>
<sequence length="202" mass="22087">MLAILAYALGIMYSPGPVNLLGLRCGILGKTKAHVGFFAGVGCAMFILFMCLSFVGRLITTLNILPFMSLIGSSYILYIAYKIAKSRVNISEESNEHSLKDLSFFDGLWMQLFNPKGMIATLPIATIQFPAAGIEGHLIPLWSMLLAILAFGAPGSYAIAGQIIGNRIHQQHWFSLFNYAMSTILLIVAVDIGYYYGIVPLL</sequence>
<keyword evidence="3 6" id="KW-0812">Transmembrane</keyword>
<dbReference type="GO" id="GO:0015171">
    <property type="term" value="F:amino acid transmembrane transporter activity"/>
    <property type="evidence" value="ECO:0007669"/>
    <property type="project" value="TreeGrafter"/>
</dbReference>
<evidence type="ECO:0000256" key="6">
    <source>
        <dbReference type="SAM" id="Phobius"/>
    </source>
</evidence>
<keyword evidence="5 6" id="KW-0472">Membrane</keyword>